<keyword evidence="2" id="KW-1185">Reference proteome</keyword>
<sequence length="126" mass="14727">MDEASHLLAKIKSSALLNTREVLCQMTDITKRICSSSKLLSRLTRKNIDLHGSQDTYNEELRQSLQLSELPSLDPGLRSRKLSDTQRRYLIVKRPYQLKLKNSPRTIQFRHKNNNNFLFYGTTSFR</sequence>
<dbReference type="AlphaFoldDB" id="A0A7R8D4P6"/>
<dbReference type="Proteomes" id="UP000675881">
    <property type="component" value="Chromosome 8"/>
</dbReference>
<name>A0A7R8D4P6_LEPSM</name>
<evidence type="ECO:0000313" key="1">
    <source>
        <dbReference type="EMBL" id="CAF3027899.1"/>
    </source>
</evidence>
<organism evidence="1 2">
    <name type="scientific">Lepeophtheirus salmonis</name>
    <name type="common">Salmon louse</name>
    <name type="synonym">Caligus salmonis</name>
    <dbReference type="NCBI Taxonomy" id="72036"/>
    <lineage>
        <taxon>Eukaryota</taxon>
        <taxon>Metazoa</taxon>
        <taxon>Ecdysozoa</taxon>
        <taxon>Arthropoda</taxon>
        <taxon>Crustacea</taxon>
        <taxon>Multicrustacea</taxon>
        <taxon>Hexanauplia</taxon>
        <taxon>Copepoda</taxon>
        <taxon>Siphonostomatoida</taxon>
        <taxon>Caligidae</taxon>
        <taxon>Lepeophtheirus</taxon>
    </lineage>
</organism>
<reference evidence="1" key="1">
    <citation type="submission" date="2021-02" db="EMBL/GenBank/DDBJ databases">
        <authorList>
            <person name="Bekaert M."/>
        </authorList>
    </citation>
    <scope>NUCLEOTIDE SEQUENCE</scope>
    <source>
        <strain evidence="1">IoA-00</strain>
    </source>
</reference>
<evidence type="ECO:0000313" key="2">
    <source>
        <dbReference type="Proteomes" id="UP000675881"/>
    </source>
</evidence>
<accession>A0A7R8D4P6</accession>
<proteinExistence type="predicted"/>
<gene>
    <name evidence="1" type="ORF">LSAA_13840</name>
</gene>
<protein>
    <submittedName>
        <fullName evidence="1">(salmon louse) hypothetical protein</fullName>
    </submittedName>
</protein>
<dbReference type="EMBL" id="HG994587">
    <property type="protein sequence ID" value="CAF3027899.1"/>
    <property type="molecule type" value="Genomic_DNA"/>
</dbReference>